<gene>
    <name evidence="2" type="ORF">F5147DRAFT_779681</name>
</gene>
<accession>A0A9P7JND5</accession>
<dbReference type="OrthoDB" id="2664532at2759"/>
<feature type="compositionally biased region" description="Polar residues" evidence="1">
    <location>
        <begin position="592"/>
        <end position="604"/>
    </location>
</feature>
<dbReference type="GeneID" id="64704589"/>
<sequence length="619" mass="68866">MSHAGDEVFSYADDKLSSIYSTESQYQCSTLTDSPVQDHCALEEDLIDWWGIYVPLESWIPPKPESILTFQGIIGLKSYPVYKCKFTITPIRPEYELCFNGDFDEVTSMLSDMYVTELLRTPNFLRGQHSRTIEGPDELGGATSEEDSAKSQTSPNTISMVMESTILQDPYDCGWDDPTVDGAAPVHEFSTPDPYDCGWEDGTTAPEEAAKPGEGNATSEGWHNLAARNMLTCVDEIEHTPNSQTSPHPMDPVLDSTTLIDDPYDCGWDGAIAPSNQLSMPDPYDCGWEDETAALNEVIMPGERLENAEPEEGEYNLGSQYLLTQLQSRLGCIEPIPADNLYESKWDDLMVNRAVSPNKSAAADPYDCGWEDTMDTEASPMNISSEERLNPSQDEGINQPFCQEGRDSTDDTAQLSHSIDKVSQLRQAGNRSYECGWDDPVVQEMALSKSSMADPYDCGWEDDAALPEKTTTPGDSTDDTYGCGWQDFAMTTTAKIFYNPSDEHGDYSTNQHIVPTDWSRSDSLNSFKVDDIDIENKLPDIEKDSTEDLYDCGWDDPMDNITIKEQPEVSEMREEIDVIDLTSPEGRDVIDLTSSPATSRQSFSPADPNVFEEAKESMH</sequence>
<protein>
    <submittedName>
        <fullName evidence="2">Uncharacterized protein</fullName>
    </submittedName>
</protein>
<reference evidence="2" key="1">
    <citation type="journal article" date="2020" name="New Phytol.">
        <title>Comparative genomics reveals dynamic genome evolution in host specialist ectomycorrhizal fungi.</title>
        <authorList>
            <person name="Lofgren L.A."/>
            <person name="Nguyen N.H."/>
            <person name="Vilgalys R."/>
            <person name="Ruytinx J."/>
            <person name="Liao H.L."/>
            <person name="Branco S."/>
            <person name="Kuo A."/>
            <person name="LaButti K."/>
            <person name="Lipzen A."/>
            <person name="Andreopoulos W."/>
            <person name="Pangilinan J."/>
            <person name="Riley R."/>
            <person name="Hundley H."/>
            <person name="Na H."/>
            <person name="Barry K."/>
            <person name="Grigoriev I.V."/>
            <person name="Stajich J.E."/>
            <person name="Kennedy P.G."/>
        </authorList>
    </citation>
    <scope>NUCLEOTIDE SEQUENCE</scope>
    <source>
        <strain evidence="2">FC423</strain>
    </source>
</reference>
<dbReference type="RefSeq" id="XP_041286812.1">
    <property type="nucleotide sequence ID" value="XM_041442330.1"/>
</dbReference>
<dbReference type="EMBL" id="JABBWM010000091">
    <property type="protein sequence ID" value="KAG2092287.1"/>
    <property type="molecule type" value="Genomic_DNA"/>
</dbReference>
<keyword evidence="3" id="KW-1185">Reference proteome</keyword>
<comment type="caution">
    <text evidence="2">The sequence shown here is derived from an EMBL/GenBank/DDBJ whole genome shotgun (WGS) entry which is preliminary data.</text>
</comment>
<dbReference type="AlphaFoldDB" id="A0A9P7JND5"/>
<evidence type="ECO:0000256" key="1">
    <source>
        <dbReference type="SAM" id="MobiDB-lite"/>
    </source>
</evidence>
<evidence type="ECO:0000313" key="2">
    <source>
        <dbReference type="EMBL" id="KAG2092287.1"/>
    </source>
</evidence>
<organism evidence="2 3">
    <name type="scientific">Suillus discolor</name>
    <dbReference type="NCBI Taxonomy" id="1912936"/>
    <lineage>
        <taxon>Eukaryota</taxon>
        <taxon>Fungi</taxon>
        <taxon>Dikarya</taxon>
        <taxon>Basidiomycota</taxon>
        <taxon>Agaricomycotina</taxon>
        <taxon>Agaricomycetes</taxon>
        <taxon>Agaricomycetidae</taxon>
        <taxon>Boletales</taxon>
        <taxon>Suillineae</taxon>
        <taxon>Suillaceae</taxon>
        <taxon>Suillus</taxon>
    </lineage>
</organism>
<feature type="region of interest" description="Disordered" evidence="1">
    <location>
        <begin position="584"/>
        <end position="619"/>
    </location>
</feature>
<feature type="region of interest" description="Disordered" evidence="1">
    <location>
        <begin position="198"/>
        <end position="219"/>
    </location>
</feature>
<proteinExistence type="predicted"/>
<evidence type="ECO:0000313" key="3">
    <source>
        <dbReference type="Proteomes" id="UP000823399"/>
    </source>
</evidence>
<name>A0A9P7JND5_9AGAM</name>
<feature type="region of interest" description="Disordered" evidence="1">
    <location>
        <begin position="128"/>
        <end position="156"/>
    </location>
</feature>
<dbReference type="Proteomes" id="UP000823399">
    <property type="component" value="Unassembled WGS sequence"/>
</dbReference>